<keyword evidence="4" id="KW-1003">Cell membrane</keyword>
<evidence type="ECO:0000256" key="19">
    <source>
        <dbReference type="SAM" id="Phobius"/>
    </source>
</evidence>
<dbReference type="PRINTS" id="PR01605">
    <property type="entry name" value="KCNE2CHANNEL"/>
</dbReference>
<evidence type="ECO:0000256" key="8">
    <source>
        <dbReference type="ARBA" id="ARBA00022882"/>
    </source>
</evidence>
<evidence type="ECO:0000256" key="10">
    <source>
        <dbReference type="ARBA" id="ARBA00022989"/>
    </source>
</evidence>
<reference evidence="20" key="1">
    <citation type="thesis" date="2020" institute="ProQuest LLC" country="789 East Eisenhower Parkway, Ann Arbor, MI, USA">
        <title>Comparative Genomics and Chromosome Evolution.</title>
        <authorList>
            <person name="Mudd A.B."/>
        </authorList>
    </citation>
    <scope>NUCLEOTIDE SEQUENCE</scope>
    <source>
        <strain evidence="20">237g6f4</strain>
        <tissue evidence="20">Blood</tissue>
    </source>
</reference>
<evidence type="ECO:0000256" key="17">
    <source>
        <dbReference type="ARBA" id="ARBA00042904"/>
    </source>
</evidence>
<gene>
    <name evidence="20" type="ORF">GDO81_027349</name>
</gene>
<proteinExistence type="inferred from homology"/>
<dbReference type="EMBL" id="WNYA01052675">
    <property type="protein sequence ID" value="KAG8535990.1"/>
    <property type="molecule type" value="Genomic_DNA"/>
</dbReference>
<evidence type="ECO:0000313" key="21">
    <source>
        <dbReference type="Proteomes" id="UP000824782"/>
    </source>
</evidence>
<keyword evidence="5" id="KW-0633">Potassium transport</keyword>
<comment type="similarity">
    <text evidence="2">Belongs to the potassium channel KCNE family.</text>
</comment>
<evidence type="ECO:0000256" key="18">
    <source>
        <dbReference type="ARBA" id="ARBA00042937"/>
    </source>
</evidence>
<evidence type="ECO:0000256" key="5">
    <source>
        <dbReference type="ARBA" id="ARBA00022538"/>
    </source>
</evidence>
<keyword evidence="9" id="KW-0630">Potassium</keyword>
<dbReference type="PANTHER" id="PTHR15282">
    <property type="entry name" value="POTASSIUM VOLTAGE-GATED CHANNEL SUBFAMILY E MEMBER 1, 3"/>
    <property type="match status" value="1"/>
</dbReference>
<evidence type="ECO:0000256" key="7">
    <source>
        <dbReference type="ARBA" id="ARBA00022826"/>
    </source>
</evidence>
<accession>A0AAV6YK17</accession>
<dbReference type="Pfam" id="PF02060">
    <property type="entry name" value="ISK_Channel"/>
    <property type="match status" value="1"/>
</dbReference>
<evidence type="ECO:0000256" key="15">
    <source>
        <dbReference type="ARBA" id="ARBA00039513"/>
    </source>
</evidence>
<dbReference type="GO" id="GO:0097623">
    <property type="term" value="P:potassium ion export across plasma membrane"/>
    <property type="evidence" value="ECO:0007669"/>
    <property type="project" value="TreeGrafter"/>
</dbReference>
<keyword evidence="13" id="KW-0407">Ion channel</keyword>
<keyword evidence="11" id="KW-0406">Ion transport</keyword>
<evidence type="ECO:0000256" key="2">
    <source>
        <dbReference type="ARBA" id="ARBA00005688"/>
    </source>
</evidence>
<dbReference type="GO" id="GO:0016324">
    <property type="term" value="C:apical plasma membrane"/>
    <property type="evidence" value="ECO:0007669"/>
    <property type="project" value="UniProtKB-SubCell"/>
</dbReference>
<evidence type="ECO:0000256" key="4">
    <source>
        <dbReference type="ARBA" id="ARBA00022475"/>
    </source>
</evidence>
<evidence type="ECO:0000256" key="12">
    <source>
        <dbReference type="ARBA" id="ARBA00023136"/>
    </source>
</evidence>
<keyword evidence="7" id="KW-0631">Potassium channel</keyword>
<comment type="caution">
    <text evidence="20">The sequence shown here is derived from an EMBL/GenBank/DDBJ whole genome shotgun (WGS) entry which is preliminary data.</text>
</comment>
<evidence type="ECO:0000256" key="6">
    <source>
        <dbReference type="ARBA" id="ARBA00022692"/>
    </source>
</evidence>
<keyword evidence="10 19" id="KW-1133">Transmembrane helix</keyword>
<keyword evidence="8" id="KW-0851">Voltage-gated channel</keyword>
<feature type="transmembrane region" description="Helical" evidence="19">
    <location>
        <begin position="49"/>
        <end position="69"/>
    </location>
</feature>
<evidence type="ECO:0000256" key="14">
    <source>
        <dbReference type="ARBA" id="ARBA00037861"/>
    </source>
</evidence>
<organism evidence="20 21">
    <name type="scientific">Engystomops pustulosus</name>
    <name type="common">Tungara frog</name>
    <name type="synonym">Physalaemus pustulosus</name>
    <dbReference type="NCBI Taxonomy" id="76066"/>
    <lineage>
        <taxon>Eukaryota</taxon>
        <taxon>Metazoa</taxon>
        <taxon>Chordata</taxon>
        <taxon>Craniata</taxon>
        <taxon>Vertebrata</taxon>
        <taxon>Euteleostomi</taxon>
        <taxon>Amphibia</taxon>
        <taxon>Batrachia</taxon>
        <taxon>Anura</taxon>
        <taxon>Neobatrachia</taxon>
        <taxon>Hyloidea</taxon>
        <taxon>Leptodactylidae</taxon>
        <taxon>Leiuperinae</taxon>
        <taxon>Engystomops</taxon>
    </lineage>
</organism>
<dbReference type="GO" id="GO:0044325">
    <property type="term" value="F:transmembrane transporter binding"/>
    <property type="evidence" value="ECO:0007669"/>
    <property type="project" value="TreeGrafter"/>
</dbReference>
<dbReference type="InterPro" id="IPR000369">
    <property type="entry name" value="K_chnl_KCNE"/>
</dbReference>
<dbReference type="InterPro" id="IPR005425">
    <property type="entry name" value="K_chnl_volt-dep_bsu_KCNE2"/>
</dbReference>
<comment type="subcellular location">
    <subcellularLocation>
        <location evidence="14">Apical cell membrane</location>
        <topology evidence="14">Single-pass membrane protein</topology>
    </subcellularLocation>
    <subcellularLocation>
        <location evidence="1">Cell membrane</location>
        <topology evidence="1">Single-pass type I membrane protein</topology>
    </subcellularLocation>
</comment>
<protein>
    <recommendedName>
        <fullName evidence="15">Potassium voltage-gated channel subfamily E member 2</fullName>
    </recommendedName>
    <alternativeName>
        <fullName evidence="16">MinK-related peptide 1</fullName>
    </alternativeName>
    <alternativeName>
        <fullName evidence="17">Minimum potassium ion channel-related peptide 1</fullName>
    </alternativeName>
    <alternativeName>
        <fullName evidence="18">Potassium channel subunit beta MiRP1</fullName>
    </alternativeName>
</protein>
<evidence type="ECO:0000256" key="13">
    <source>
        <dbReference type="ARBA" id="ARBA00023303"/>
    </source>
</evidence>
<name>A0AAV6YK17_ENGPU</name>
<evidence type="ECO:0000256" key="9">
    <source>
        <dbReference type="ARBA" id="ARBA00022958"/>
    </source>
</evidence>
<evidence type="ECO:0000256" key="11">
    <source>
        <dbReference type="ARBA" id="ARBA00023065"/>
    </source>
</evidence>
<dbReference type="PANTHER" id="PTHR15282:SF8">
    <property type="entry name" value="POTASSIUM VOLTAGE-GATED CHANNEL SUBFAMILY E MEMBER 2"/>
    <property type="match status" value="1"/>
</dbReference>
<sequence>MYVPANFTQSLENGIKKIFEDYMNSWRKNDTIKANQLQDTLNAENFNYVILYLMVMIGMFSFIVVSVLVSTTRSKRHKPLDDQDPYSRYIANDFSESKGMVLENPSARSYSAPMSP</sequence>
<dbReference type="GO" id="GO:0015459">
    <property type="term" value="F:potassium channel regulator activity"/>
    <property type="evidence" value="ECO:0007669"/>
    <property type="project" value="TreeGrafter"/>
</dbReference>
<evidence type="ECO:0000256" key="3">
    <source>
        <dbReference type="ARBA" id="ARBA00022448"/>
    </source>
</evidence>
<dbReference type="GO" id="GO:1902282">
    <property type="term" value="F:voltage-gated potassium channel activity involved in ventricular cardiac muscle cell action potential repolarization"/>
    <property type="evidence" value="ECO:0007669"/>
    <property type="project" value="TreeGrafter"/>
</dbReference>
<evidence type="ECO:0000256" key="1">
    <source>
        <dbReference type="ARBA" id="ARBA00004251"/>
    </source>
</evidence>
<evidence type="ECO:0000313" key="20">
    <source>
        <dbReference type="EMBL" id="KAG8535990.1"/>
    </source>
</evidence>
<dbReference type="GO" id="GO:0008076">
    <property type="term" value="C:voltage-gated potassium channel complex"/>
    <property type="evidence" value="ECO:0007669"/>
    <property type="project" value="TreeGrafter"/>
</dbReference>
<dbReference type="AlphaFoldDB" id="A0AAV6YK17"/>
<keyword evidence="6 19" id="KW-0812">Transmembrane</keyword>
<keyword evidence="21" id="KW-1185">Reference proteome</keyword>
<evidence type="ECO:0000256" key="16">
    <source>
        <dbReference type="ARBA" id="ARBA00041657"/>
    </source>
</evidence>
<keyword evidence="12 19" id="KW-0472">Membrane</keyword>
<keyword evidence="3" id="KW-0813">Transport</keyword>
<dbReference type="GO" id="GO:0060307">
    <property type="term" value="P:regulation of ventricular cardiac muscle cell membrane repolarization"/>
    <property type="evidence" value="ECO:0007669"/>
    <property type="project" value="TreeGrafter"/>
</dbReference>
<dbReference type="Proteomes" id="UP000824782">
    <property type="component" value="Unassembled WGS sequence"/>
</dbReference>
<dbReference type="GO" id="GO:0086091">
    <property type="term" value="P:regulation of heart rate by cardiac conduction"/>
    <property type="evidence" value="ECO:0007669"/>
    <property type="project" value="TreeGrafter"/>
</dbReference>
<dbReference type="GO" id="GO:0005251">
    <property type="term" value="F:delayed rectifier potassium channel activity"/>
    <property type="evidence" value="ECO:0007669"/>
    <property type="project" value="TreeGrafter"/>
</dbReference>